<evidence type="ECO:0000256" key="3">
    <source>
        <dbReference type="PROSITE-ProRule" id="PRU00023"/>
    </source>
</evidence>
<comment type="caution">
    <text evidence="4">The sequence shown here is derived from an EMBL/GenBank/DDBJ whole genome shotgun (WGS) entry which is preliminary data.</text>
</comment>
<evidence type="ECO:0000256" key="2">
    <source>
        <dbReference type="ARBA" id="ARBA00023043"/>
    </source>
</evidence>
<feature type="repeat" description="ANK" evidence="3">
    <location>
        <begin position="574"/>
        <end position="606"/>
    </location>
</feature>
<reference evidence="4" key="1">
    <citation type="submission" date="2022-10" db="EMBL/GenBank/DDBJ databases">
        <authorList>
            <person name="Chen Y."/>
            <person name="Dougan E. K."/>
            <person name="Chan C."/>
            <person name="Rhodes N."/>
            <person name="Thang M."/>
        </authorList>
    </citation>
    <scope>NUCLEOTIDE SEQUENCE</scope>
</reference>
<dbReference type="InterPro" id="IPR050889">
    <property type="entry name" value="Dendritic_Spine_Reg/Scaffold"/>
</dbReference>
<dbReference type="PANTHER" id="PTHR24166">
    <property type="entry name" value="ROLLING PEBBLES, ISOFORM B"/>
    <property type="match status" value="1"/>
</dbReference>
<feature type="repeat" description="ANK" evidence="3">
    <location>
        <begin position="244"/>
        <end position="276"/>
    </location>
</feature>
<evidence type="ECO:0000256" key="1">
    <source>
        <dbReference type="ARBA" id="ARBA00022737"/>
    </source>
</evidence>
<organism evidence="4">
    <name type="scientific">Cladocopium goreaui</name>
    <dbReference type="NCBI Taxonomy" id="2562237"/>
    <lineage>
        <taxon>Eukaryota</taxon>
        <taxon>Sar</taxon>
        <taxon>Alveolata</taxon>
        <taxon>Dinophyceae</taxon>
        <taxon>Suessiales</taxon>
        <taxon>Symbiodiniaceae</taxon>
        <taxon>Cladocopium</taxon>
    </lineage>
</organism>
<dbReference type="EMBL" id="CAMXCT010000013">
    <property type="protein sequence ID" value="CAI3972472.1"/>
    <property type="molecule type" value="Genomic_DNA"/>
</dbReference>
<dbReference type="SMART" id="SM00248">
    <property type="entry name" value="ANK"/>
    <property type="match status" value="11"/>
</dbReference>
<dbReference type="Pfam" id="PF13759">
    <property type="entry name" value="2OG-FeII_Oxy_5"/>
    <property type="match status" value="1"/>
</dbReference>
<sequence length="641" mass="67884">MRIETWLGPAVLKAGFEPSRLDGNLRNFALTLWDQPGLSRSNRGGWHSRYLDISDADDAGNATVLSELAQRVQDVAALFLQKWTPPKSQLWRETRASRVRFAALWVNVHEAGDYNVEHQHAEIGAVGDDIPLLSGVYYPEGPSGGAKLHFAACDEVPAEVVESPSCSVDADAGTMVVFPATLPHGVEPGHSFRTGVPRVSFAFNLIVRRAASKLHTAVMIGNLSGTSQLLDEADADVNAKDPAEGFTPLHYAAEAGHVSALHLLLKHGADPFALSERQSLPVHLAAEAGELNAVRDLLTAAPSLARSASGSQNRMLVHIAAANGQIDLLKELHNFETDFRSVQGDGGNALHASVQNGHLAATELILQQVPGLVNESDAAGHRPSHEAARGGHTAILSSLLQARGDVTGKGQDSLVYWAAHGGHTAVLSLLMSKVTLSVQRDVDRKSSSTKGEAVANHLAAALIGSGSSPQMNAEELSPMHVAAQAGHSKVAAWLQREGLSVAEPASSQMQPIHLAASNGHLEVTDWLLQQDTNLATATARGGITPLHMAALNGRPEVATLLLARRCSASVGAIDGSQPLHVAAAGGHTEVAKVLLNARASVDASTRKRLLPIDRAREAGHASMVELLSNLKEQKIQKDQEL</sequence>
<accession>A0A9P1FG12</accession>
<dbReference type="EMBL" id="CAMXCT030000013">
    <property type="protein sequence ID" value="CAL4759784.1"/>
    <property type="molecule type" value="Genomic_DNA"/>
</dbReference>
<feature type="repeat" description="ANK" evidence="3">
    <location>
        <begin position="541"/>
        <end position="562"/>
    </location>
</feature>
<feature type="repeat" description="ANK" evidence="3">
    <location>
        <begin position="209"/>
        <end position="242"/>
    </location>
</feature>
<feature type="repeat" description="ANK" evidence="3">
    <location>
        <begin position="507"/>
        <end position="539"/>
    </location>
</feature>
<evidence type="ECO:0000313" key="4">
    <source>
        <dbReference type="EMBL" id="CAI3972472.1"/>
    </source>
</evidence>
<dbReference type="PROSITE" id="PS50297">
    <property type="entry name" value="ANK_REP_REGION"/>
    <property type="match status" value="3"/>
</dbReference>
<evidence type="ECO:0000313" key="6">
    <source>
        <dbReference type="EMBL" id="CAL4759784.1"/>
    </source>
</evidence>
<dbReference type="InterPro" id="IPR036770">
    <property type="entry name" value="Ankyrin_rpt-contain_sf"/>
</dbReference>
<keyword evidence="2 3" id="KW-0040">ANK repeat</keyword>
<dbReference type="PRINTS" id="PR01415">
    <property type="entry name" value="ANKYRIN"/>
</dbReference>
<dbReference type="InterPro" id="IPR012668">
    <property type="entry name" value="CHP02466"/>
</dbReference>
<keyword evidence="7" id="KW-1185">Reference proteome</keyword>
<dbReference type="EMBL" id="CAMXCT020000013">
    <property type="protein sequence ID" value="CAL1125847.1"/>
    <property type="molecule type" value="Genomic_DNA"/>
</dbReference>
<dbReference type="Pfam" id="PF12796">
    <property type="entry name" value="Ank_2"/>
    <property type="match status" value="4"/>
</dbReference>
<name>A0A9P1FG12_9DINO</name>
<protein>
    <submittedName>
        <fullName evidence="6">Ankyrin-1</fullName>
    </submittedName>
</protein>
<dbReference type="Gene3D" id="1.25.40.20">
    <property type="entry name" value="Ankyrin repeat-containing domain"/>
    <property type="match status" value="3"/>
</dbReference>
<evidence type="ECO:0000313" key="5">
    <source>
        <dbReference type="EMBL" id="CAL1125847.1"/>
    </source>
</evidence>
<dbReference type="PROSITE" id="PS50088">
    <property type="entry name" value="ANK_REPEAT"/>
    <property type="match status" value="5"/>
</dbReference>
<gene>
    <name evidence="4" type="ORF">C1SCF055_LOCUS1055</name>
</gene>
<reference evidence="5" key="2">
    <citation type="submission" date="2024-04" db="EMBL/GenBank/DDBJ databases">
        <authorList>
            <person name="Chen Y."/>
            <person name="Shah S."/>
            <person name="Dougan E. K."/>
            <person name="Thang M."/>
            <person name="Chan C."/>
        </authorList>
    </citation>
    <scope>NUCLEOTIDE SEQUENCE [LARGE SCALE GENOMIC DNA]</scope>
</reference>
<evidence type="ECO:0000313" key="7">
    <source>
        <dbReference type="Proteomes" id="UP001152797"/>
    </source>
</evidence>
<dbReference type="Gene3D" id="2.60.120.620">
    <property type="entry name" value="q2cbj1_9rhob like domain"/>
    <property type="match status" value="1"/>
</dbReference>
<keyword evidence="1" id="KW-0677">Repeat</keyword>
<dbReference type="AlphaFoldDB" id="A0A9P1FG12"/>
<dbReference type="InterPro" id="IPR002110">
    <property type="entry name" value="Ankyrin_rpt"/>
</dbReference>
<proteinExistence type="predicted"/>
<dbReference type="SUPFAM" id="SSF48403">
    <property type="entry name" value="Ankyrin repeat"/>
    <property type="match status" value="2"/>
</dbReference>
<dbReference type="Proteomes" id="UP001152797">
    <property type="component" value="Unassembled WGS sequence"/>
</dbReference>
<dbReference type="OrthoDB" id="539213at2759"/>
<dbReference type="PANTHER" id="PTHR24166:SF48">
    <property type="entry name" value="PROTEIN VAPYRIN"/>
    <property type="match status" value="1"/>
</dbReference>